<dbReference type="PATRIC" id="fig|456.5.peg.2542"/>
<comment type="caution">
    <text evidence="2">The sequence shown here is derived from an EMBL/GenBank/DDBJ whole genome shotgun (WGS) entry which is preliminary data.</text>
</comment>
<feature type="compositionally biased region" description="Basic and acidic residues" evidence="1">
    <location>
        <begin position="30"/>
        <end position="39"/>
    </location>
</feature>
<reference evidence="2 3" key="1">
    <citation type="submission" date="2015-11" db="EMBL/GenBank/DDBJ databases">
        <title>Genomic analysis of 38 Legionella species identifies large and diverse effector repertoires.</title>
        <authorList>
            <person name="Burstein D."/>
            <person name="Amaro F."/>
            <person name="Zusman T."/>
            <person name="Lifshitz Z."/>
            <person name="Cohen O."/>
            <person name="Gilbert J.A."/>
            <person name="Pupko T."/>
            <person name="Shuman H.A."/>
            <person name="Segal G."/>
        </authorList>
    </citation>
    <scope>NUCLEOTIDE SEQUENCE [LARGE SCALE GENOMIC DNA]</scope>
    <source>
        <strain evidence="2 3">BL-540</strain>
    </source>
</reference>
<name>A0A0W0VEJ5_9GAMM</name>
<feature type="compositionally biased region" description="Basic and acidic residues" evidence="1">
    <location>
        <begin position="103"/>
        <end position="117"/>
    </location>
</feature>
<feature type="region of interest" description="Disordered" evidence="1">
    <location>
        <begin position="21"/>
        <end position="70"/>
    </location>
</feature>
<dbReference type="STRING" id="456.Ljor_2363"/>
<sequence>MYYYLSINTALSAFIMKKSQSLNPSLSSDEEQKRIKQSDSESSDNAWENLTDSSRSNAGESSQYSTEEEKTTVYVNHIIEDESASLEITKCIPATTSLAGKSLEQKVPDTPSKRKAEEEVEGTATKKKSKEPSYSSFFNLQKQDEPKDDDQDSSLTP</sequence>
<protein>
    <submittedName>
        <fullName evidence="2">Uncharacterized protein</fullName>
    </submittedName>
</protein>
<feature type="region of interest" description="Disordered" evidence="1">
    <location>
        <begin position="97"/>
        <end position="157"/>
    </location>
</feature>
<dbReference type="Proteomes" id="UP000055035">
    <property type="component" value="Unassembled WGS sequence"/>
</dbReference>
<accession>A0A0W0VEJ5</accession>
<dbReference type="AlphaFoldDB" id="A0A0W0VEJ5"/>
<feature type="compositionally biased region" description="Polar residues" evidence="1">
    <location>
        <begin position="43"/>
        <end position="65"/>
    </location>
</feature>
<evidence type="ECO:0000313" key="3">
    <source>
        <dbReference type="Proteomes" id="UP000055035"/>
    </source>
</evidence>
<dbReference type="EMBL" id="LNYJ01000011">
    <property type="protein sequence ID" value="KTD18057.1"/>
    <property type="molecule type" value="Genomic_DNA"/>
</dbReference>
<proteinExistence type="predicted"/>
<keyword evidence="3" id="KW-1185">Reference proteome</keyword>
<gene>
    <name evidence="2" type="ORF">Ljor_2363</name>
</gene>
<evidence type="ECO:0000313" key="2">
    <source>
        <dbReference type="EMBL" id="KTD18057.1"/>
    </source>
</evidence>
<evidence type="ECO:0000256" key="1">
    <source>
        <dbReference type="SAM" id="MobiDB-lite"/>
    </source>
</evidence>
<organism evidence="2 3">
    <name type="scientific">Legionella jordanis</name>
    <dbReference type="NCBI Taxonomy" id="456"/>
    <lineage>
        <taxon>Bacteria</taxon>
        <taxon>Pseudomonadati</taxon>
        <taxon>Pseudomonadota</taxon>
        <taxon>Gammaproteobacteria</taxon>
        <taxon>Legionellales</taxon>
        <taxon>Legionellaceae</taxon>
        <taxon>Legionella</taxon>
    </lineage>
</organism>
<feature type="compositionally biased region" description="Acidic residues" evidence="1">
    <location>
        <begin position="146"/>
        <end position="157"/>
    </location>
</feature>